<dbReference type="SMART" id="SM00729">
    <property type="entry name" value="Elp3"/>
    <property type="match status" value="1"/>
</dbReference>
<dbReference type="Pfam" id="PF06969">
    <property type="entry name" value="HemN_C"/>
    <property type="match status" value="1"/>
</dbReference>
<evidence type="ECO:0000313" key="5">
    <source>
        <dbReference type="EMBL" id="MEK0183304.1"/>
    </source>
</evidence>
<dbReference type="SUPFAM" id="SSF102114">
    <property type="entry name" value="Radical SAM enzymes"/>
    <property type="match status" value="1"/>
</dbReference>
<accession>A0ABU8YG16</accession>
<proteinExistence type="inferred from homology"/>
<dbReference type="InterPro" id="IPR034505">
    <property type="entry name" value="Coproporphyrinogen-III_oxidase"/>
</dbReference>
<dbReference type="SFLD" id="SFLDF00288">
    <property type="entry name" value="HemN-like__clustered_with_nucl"/>
    <property type="match status" value="1"/>
</dbReference>
<dbReference type="EMBL" id="JBBLXS010000003">
    <property type="protein sequence ID" value="MEK0183304.1"/>
    <property type="molecule type" value="Genomic_DNA"/>
</dbReference>
<feature type="domain" description="Radical SAM core" evidence="4">
    <location>
        <begin position="19"/>
        <end position="260"/>
    </location>
</feature>
<dbReference type="InterPro" id="IPR007197">
    <property type="entry name" value="rSAM"/>
</dbReference>
<dbReference type="Pfam" id="PF04055">
    <property type="entry name" value="Radical_SAM"/>
    <property type="match status" value="1"/>
</dbReference>
<dbReference type="Proteomes" id="UP001384579">
    <property type="component" value="Unassembled WGS sequence"/>
</dbReference>
<evidence type="ECO:0000256" key="1">
    <source>
        <dbReference type="ARBA" id="ARBA00006100"/>
    </source>
</evidence>
<evidence type="ECO:0000313" key="6">
    <source>
        <dbReference type="Proteomes" id="UP001384579"/>
    </source>
</evidence>
<dbReference type="InterPro" id="IPR010723">
    <property type="entry name" value="HemN_C"/>
</dbReference>
<evidence type="ECO:0000259" key="4">
    <source>
        <dbReference type="PROSITE" id="PS51918"/>
    </source>
</evidence>
<comment type="function">
    <text evidence="3">Probably acts as a heme chaperone, transferring heme to an unknown acceptor. Binds one molecule of heme per monomer, possibly covalently. Binds 1 [4Fe-4S] cluster. The cluster is coordinated with 3 cysteines and an exchangeable S-adenosyl-L-methionine.</text>
</comment>
<comment type="similarity">
    <text evidence="1">Belongs to the anaerobic coproporphyrinogen-III oxidase family. HemW subfamily.</text>
</comment>
<evidence type="ECO:0000256" key="3">
    <source>
        <dbReference type="RuleBase" id="RU364116"/>
    </source>
</evidence>
<dbReference type="NCBIfam" id="TIGR00539">
    <property type="entry name" value="hemN_rel"/>
    <property type="match status" value="1"/>
</dbReference>
<dbReference type="CDD" id="cd01335">
    <property type="entry name" value="Radical_SAM"/>
    <property type="match status" value="1"/>
</dbReference>
<keyword evidence="3" id="KW-0408">Iron</keyword>
<keyword evidence="6" id="KW-1185">Reference proteome</keyword>
<comment type="subcellular location">
    <subcellularLocation>
        <location evidence="3">Cytoplasm</location>
    </subcellularLocation>
</comment>
<dbReference type="PANTHER" id="PTHR13932:SF5">
    <property type="entry name" value="RADICAL S-ADENOSYL METHIONINE DOMAIN-CONTAINING PROTEIN 1, MITOCHONDRIAL"/>
    <property type="match status" value="1"/>
</dbReference>
<keyword evidence="3" id="KW-0143">Chaperone</keyword>
<dbReference type="PANTHER" id="PTHR13932">
    <property type="entry name" value="COPROPORPHYRINIGEN III OXIDASE"/>
    <property type="match status" value="1"/>
</dbReference>
<dbReference type="SFLD" id="SFLDS00029">
    <property type="entry name" value="Radical_SAM"/>
    <property type="match status" value="1"/>
</dbReference>
<comment type="caution">
    <text evidence="5">The sequence shown here is derived from an EMBL/GenBank/DDBJ whole genome shotgun (WGS) entry which is preliminary data.</text>
</comment>
<organism evidence="5 6">
    <name type="scientific">Microcoleus anatoxicus PTRS2</name>
    <dbReference type="NCBI Taxonomy" id="2705321"/>
    <lineage>
        <taxon>Bacteria</taxon>
        <taxon>Bacillati</taxon>
        <taxon>Cyanobacteriota</taxon>
        <taxon>Cyanophyceae</taxon>
        <taxon>Oscillatoriophycideae</taxon>
        <taxon>Oscillatoriales</taxon>
        <taxon>Microcoleaceae</taxon>
        <taxon>Microcoleus</taxon>
        <taxon>Microcoleus anatoxicus</taxon>
    </lineage>
</organism>
<sequence length="457" mass="50650">MKITTDYLTFERDKGAQRANYGIPSSAYLHIPFCRRRCYYCDFPVFVVGDRKNGDNSGTIVQYVEVLGQEIQKTPNKGSALNTVFFGGGTPSLLSVKQLTTILETLDSQFGIAAEAEISIEIDPGTFTLEQLRGYVAAGVNRVSLGSQAFQDELLQACGRSHSVADIFASVEIIRAAGIVNFSLDLISGLPHQTASEWEASLRSAVAISPTHLSSYDLIIEPVTAFGRYFQAGEQPLPADETAAQMYRLAREILTDSGYEHYEISNYARPGYQCRHNRVYWENRPYYGLGMGAASYVDGVRWTRPRKTQEYYEWVRSISPMDSQDDADSTIKQNLPLSENEVLLETLMLGLRLAEGLSLSELADKFGQKTVEKIWQSLQPYSRQGWVEIVAFDGAIPDGIASLHTTLNQGELLPLSGNLRLSDPEGFLFSNTILATLFNKLEENITLLRSGAQGQSA</sequence>
<dbReference type="SFLD" id="SFLDG01082">
    <property type="entry name" value="B12-binding_domain_containing"/>
    <property type="match status" value="1"/>
</dbReference>
<name>A0ABU8YG16_9CYAN</name>
<dbReference type="InterPro" id="IPR006638">
    <property type="entry name" value="Elp3/MiaA/NifB-like_rSAM"/>
</dbReference>
<keyword evidence="3" id="KW-0963">Cytoplasm</keyword>
<keyword evidence="3" id="KW-0479">Metal-binding</keyword>
<dbReference type="InterPro" id="IPR004559">
    <property type="entry name" value="HemW-like"/>
</dbReference>
<gene>
    <name evidence="5" type="primary">hemW</name>
    <name evidence="5" type="ORF">WMG39_00405</name>
</gene>
<dbReference type="Gene3D" id="3.80.30.20">
    <property type="entry name" value="tm_1862 like domain"/>
    <property type="match status" value="1"/>
</dbReference>
<keyword evidence="3" id="KW-0411">Iron-sulfur</keyword>
<protein>
    <recommendedName>
        <fullName evidence="2 3">Heme chaperone HemW</fullName>
    </recommendedName>
</protein>
<dbReference type="InterPro" id="IPR058240">
    <property type="entry name" value="rSAM_sf"/>
</dbReference>
<reference evidence="5 6" key="1">
    <citation type="journal article" date="2020" name="Harmful Algae">
        <title>Molecular and morphological characterization of a novel dihydroanatoxin-a producing Microcoleus species (cyanobacteria) from the Russian River, California, USA.</title>
        <authorList>
            <person name="Conklin K.Y."/>
            <person name="Stancheva R."/>
            <person name="Otten T.G."/>
            <person name="Fadness R."/>
            <person name="Boyer G.L."/>
            <person name="Read B."/>
            <person name="Zhang X."/>
            <person name="Sheath R.G."/>
        </authorList>
    </citation>
    <scope>NUCLEOTIDE SEQUENCE [LARGE SCALE GENOMIC DNA]</scope>
    <source>
        <strain evidence="5 6">PTRS2</strain>
    </source>
</reference>
<dbReference type="RefSeq" id="WP_340520321.1">
    <property type="nucleotide sequence ID" value="NZ_JBBLXS010000003.1"/>
</dbReference>
<keyword evidence="3" id="KW-0949">S-adenosyl-L-methionine</keyword>
<evidence type="ECO:0000256" key="2">
    <source>
        <dbReference type="ARBA" id="ARBA00017228"/>
    </source>
</evidence>
<dbReference type="SFLD" id="SFLDG01065">
    <property type="entry name" value="anaerobic_coproporphyrinogen-I"/>
    <property type="match status" value="1"/>
</dbReference>
<dbReference type="SFLD" id="SFLDF00562">
    <property type="entry name" value="HemN-like__clustered_with_heat"/>
    <property type="match status" value="1"/>
</dbReference>
<dbReference type="InterPro" id="IPR023404">
    <property type="entry name" value="rSAM_horseshoe"/>
</dbReference>
<keyword evidence="3" id="KW-0349">Heme</keyword>
<dbReference type="PROSITE" id="PS51918">
    <property type="entry name" value="RADICAL_SAM"/>
    <property type="match status" value="1"/>
</dbReference>
<keyword evidence="3" id="KW-0004">4Fe-4S</keyword>